<dbReference type="SUPFAM" id="SSF143011">
    <property type="entry name" value="RelE-like"/>
    <property type="match status" value="1"/>
</dbReference>
<dbReference type="NCBIfam" id="TIGR02385">
    <property type="entry name" value="RelE_StbE"/>
    <property type="match status" value="1"/>
</dbReference>
<evidence type="ECO:0000313" key="4">
    <source>
        <dbReference type="Proteomes" id="UP000034982"/>
    </source>
</evidence>
<evidence type="ECO:0000256" key="2">
    <source>
        <dbReference type="PIRSR" id="PIRSR006156-1"/>
    </source>
</evidence>
<keyword evidence="1" id="KW-1277">Toxin-antitoxin system</keyword>
<dbReference type="Proteomes" id="UP000034982">
    <property type="component" value="Unassembled WGS sequence"/>
</dbReference>
<evidence type="ECO:0000313" key="3">
    <source>
        <dbReference type="EMBL" id="ETK05867.1"/>
    </source>
</evidence>
<feature type="active site" description="Proton donor" evidence="2">
    <location>
        <position position="85"/>
    </location>
</feature>
<protein>
    <submittedName>
        <fullName evidence="3">Toxin RelE</fullName>
    </submittedName>
</protein>
<comment type="caution">
    <text evidence="3">The sequence shown here is derived from an EMBL/GenBank/DDBJ whole genome shotgun (WGS) entry which is preliminary data.</text>
</comment>
<dbReference type="Pfam" id="PF15738">
    <property type="entry name" value="YafQ_toxin"/>
    <property type="match status" value="1"/>
</dbReference>
<dbReference type="EMBL" id="AYYE01001259">
    <property type="protein sequence ID" value="ETK05867.1"/>
    <property type="molecule type" value="Genomic_DNA"/>
</dbReference>
<organism evidence="3 4">
    <name type="scientific">Tannerella sp. oral taxon BU063 isolate Cell 1/3</name>
    <dbReference type="NCBI Taxonomy" id="1411022"/>
    <lineage>
        <taxon>Bacteria</taxon>
        <taxon>Pseudomonadati</taxon>
        <taxon>Bacteroidota</taxon>
        <taxon>Bacteroidia</taxon>
        <taxon>Bacteroidales</taxon>
        <taxon>Tannerellaceae</taxon>
        <taxon>Tannerella</taxon>
    </lineage>
</organism>
<dbReference type="Gene3D" id="3.30.2310.20">
    <property type="entry name" value="RelE-like"/>
    <property type="match status" value="1"/>
</dbReference>
<dbReference type="InterPro" id="IPR004386">
    <property type="entry name" value="Toxin_YafQ-like"/>
</dbReference>
<dbReference type="InterPro" id="IPR035093">
    <property type="entry name" value="RelE/ParE_toxin_dom_sf"/>
</dbReference>
<proteinExistence type="predicted"/>
<dbReference type="GO" id="GO:0006415">
    <property type="term" value="P:translational termination"/>
    <property type="evidence" value="ECO:0007669"/>
    <property type="project" value="TreeGrafter"/>
</dbReference>
<accession>W2CHB7</accession>
<dbReference type="PIRSF" id="PIRSF006156">
    <property type="entry name" value="YafQ"/>
    <property type="match status" value="1"/>
</dbReference>
<dbReference type="InterPro" id="IPR007712">
    <property type="entry name" value="RelE/ParE_toxin"/>
</dbReference>
<sequence length="89" mass="10606">MKRLKQTGQFKKDLKRIQNNPRKLFSLNVVIELLRETGTVPREYYPHLLTGNYRGYMECHIGSDFLLIWIDEREDVIKLVRLGSHSELF</sequence>
<dbReference type="GO" id="GO:0006402">
    <property type="term" value="P:mRNA catabolic process"/>
    <property type="evidence" value="ECO:0007669"/>
    <property type="project" value="TreeGrafter"/>
</dbReference>
<dbReference type="PANTHER" id="PTHR40588:SF1">
    <property type="entry name" value="MRNA INTERFERASE TOXIN YAFQ"/>
    <property type="match status" value="1"/>
</dbReference>
<dbReference type="GO" id="GO:0004521">
    <property type="term" value="F:RNA endonuclease activity"/>
    <property type="evidence" value="ECO:0007669"/>
    <property type="project" value="TreeGrafter"/>
</dbReference>
<reference evidence="3 4" key="1">
    <citation type="submission" date="2013-11" db="EMBL/GenBank/DDBJ databases">
        <title>Single cell genomics of uncultured Tannerella BU063 (oral taxon 286).</title>
        <authorList>
            <person name="Beall C.J."/>
            <person name="Campbell A.G."/>
            <person name="Griffen A.L."/>
            <person name="Podar M."/>
            <person name="Leys E.J."/>
        </authorList>
    </citation>
    <scope>NUCLEOTIDE SEQUENCE [LARGE SCALE GENOMIC DNA]</scope>
    <source>
        <strain evidence="3">Cell 1/3</strain>
    </source>
</reference>
<dbReference type="PANTHER" id="PTHR40588">
    <property type="entry name" value="MRNA INTERFERASE TOXIN YAFQ"/>
    <property type="match status" value="1"/>
</dbReference>
<name>W2CHB7_9BACT</name>
<dbReference type="PATRIC" id="fig|1411022.3.peg.2091"/>
<evidence type="ECO:0000256" key="1">
    <source>
        <dbReference type="ARBA" id="ARBA00022649"/>
    </source>
</evidence>
<gene>
    <name evidence="3" type="ORF">T230_15385</name>
</gene>
<dbReference type="AlphaFoldDB" id="W2CHB7"/>